<evidence type="ECO:0000256" key="1">
    <source>
        <dbReference type="SAM" id="Phobius"/>
    </source>
</evidence>
<gene>
    <name evidence="2" type="ordered locus">Bsph_2763</name>
</gene>
<dbReference type="Proteomes" id="UP000002164">
    <property type="component" value="Chromosome"/>
</dbReference>
<sequence>MKGGFFVKFLTWGIVGAALFAAMKGYGKSSQGQKDSYQQTTTPVQLVANANPLTANTPKQ</sequence>
<dbReference type="KEGG" id="lsp:Bsph_2763"/>
<keyword evidence="1" id="KW-0812">Transmembrane</keyword>
<dbReference type="AlphaFoldDB" id="B1HZK4"/>
<accession>B1HZK4</accession>
<keyword evidence="1" id="KW-1133">Transmembrane helix</keyword>
<evidence type="ECO:0000313" key="3">
    <source>
        <dbReference type="Proteomes" id="UP000002164"/>
    </source>
</evidence>
<evidence type="ECO:0000313" key="2">
    <source>
        <dbReference type="EMBL" id="ACA40301.1"/>
    </source>
</evidence>
<reference evidence="2 3" key="1">
    <citation type="journal article" date="2008" name="J. Bacteriol.">
        <title>Complete genome sequence of the mosquitocidal bacterium Bacillus sphaericus C3-41 and comparison with those of closely related Bacillus species.</title>
        <authorList>
            <person name="Hu X."/>
            <person name="Fan W."/>
            <person name="Han B."/>
            <person name="Liu H."/>
            <person name="Zheng D."/>
            <person name="Li Q."/>
            <person name="Dong W."/>
            <person name="Yan J."/>
            <person name="Gao M."/>
            <person name="Berry C."/>
            <person name="Yuan Z."/>
        </authorList>
    </citation>
    <scope>NUCLEOTIDE SEQUENCE [LARGE SCALE GENOMIC DNA]</scope>
    <source>
        <strain evidence="2 3">C3-41</strain>
    </source>
</reference>
<feature type="transmembrane region" description="Helical" evidence="1">
    <location>
        <begin position="6"/>
        <end position="26"/>
    </location>
</feature>
<dbReference type="HOGENOM" id="CLU_2936125_0_0_9"/>
<name>B1HZK4_LYSSC</name>
<dbReference type="EnsemblBacteria" id="ACA40301">
    <property type="protein sequence ID" value="ACA40301"/>
    <property type="gene ID" value="Bsph_2763"/>
</dbReference>
<keyword evidence="1" id="KW-0472">Membrane</keyword>
<protein>
    <submittedName>
        <fullName evidence="2">Uncharacterized protein</fullName>
    </submittedName>
</protein>
<dbReference type="EMBL" id="CP000817">
    <property type="protein sequence ID" value="ACA40301.1"/>
    <property type="molecule type" value="Genomic_DNA"/>
</dbReference>
<organism evidence="2 3">
    <name type="scientific">Lysinibacillus sphaericus (strain C3-41)</name>
    <dbReference type="NCBI Taxonomy" id="444177"/>
    <lineage>
        <taxon>Bacteria</taxon>
        <taxon>Bacillati</taxon>
        <taxon>Bacillota</taxon>
        <taxon>Bacilli</taxon>
        <taxon>Bacillales</taxon>
        <taxon>Bacillaceae</taxon>
        <taxon>Lysinibacillus</taxon>
    </lineage>
</organism>
<proteinExistence type="predicted"/>